<name>A0A517SEP9_9PLAN</name>
<dbReference type="Proteomes" id="UP000315700">
    <property type="component" value="Chromosome"/>
</dbReference>
<dbReference type="EMBL" id="CP036271">
    <property type="protein sequence ID" value="QDT54578.1"/>
    <property type="molecule type" value="Genomic_DNA"/>
</dbReference>
<dbReference type="InParanoid" id="A0A517SEP9"/>
<dbReference type="OrthoDB" id="290731at2"/>
<evidence type="ECO:0000313" key="2">
    <source>
        <dbReference type="Proteomes" id="UP000315700"/>
    </source>
</evidence>
<dbReference type="RefSeq" id="WP_145030423.1">
    <property type="nucleotide sequence ID" value="NZ_CP036271.1"/>
</dbReference>
<keyword evidence="2" id="KW-1185">Reference proteome</keyword>
<dbReference type="KEGG" id="ccos:Pan44_26110"/>
<protein>
    <recommendedName>
        <fullName evidence="3">Carboxypeptidase regulatory-like domain-containing protein</fullName>
    </recommendedName>
</protein>
<dbReference type="PROSITE" id="PS51257">
    <property type="entry name" value="PROKAR_LIPOPROTEIN"/>
    <property type="match status" value="1"/>
</dbReference>
<proteinExistence type="predicted"/>
<evidence type="ECO:0008006" key="3">
    <source>
        <dbReference type="Google" id="ProtNLM"/>
    </source>
</evidence>
<gene>
    <name evidence="1" type="ORF">Pan44_26110</name>
</gene>
<accession>A0A517SEP9</accession>
<organism evidence="1 2">
    <name type="scientific">Caulifigura coniformis</name>
    <dbReference type="NCBI Taxonomy" id="2527983"/>
    <lineage>
        <taxon>Bacteria</taxon>
        <taxon>Pseudomonadati</taxon>
        <taxon>Planctomycetota</taxon>
        <taxon>Planctomycetia</taxon>
        <taxon>Planctomycetales</taxon>
        <taxon>Planctomycetaceae</taxon>
        <taxon>Caulifigura</taxon>
    </lineage>
</organism>
<reference evidence="1 2" key="1">
    <citation type="submission" date="2019-02" db="EMBL/GenBank/DDBJ databases">
        <title>Deep-cultivation of Planctomycetes and their phenomic and genomic characterization uncovers novel biology.</title>
        <authorList>
            <person name="Wiegand S."/>
            <person name="Jogler M."/>
            <person name="Boedeker C."/>
            <person name="Pinto D."/>
            <person name="Vollmers J."/>
            <person name="Rivas-Marin E."/>
            <person name="Kohn T."/>
            <person name="Peeters S.H."/>
            <person name="Heuer A."/>
            <person name="Rast P."/>
            <person name="Oberbeckmann S."/>
            <person name="Bunk B."/>
            <person name="Jeske O."/>
            <person name="Meyerdierks A."/>
            <person name="Storesund J.E."/>
            <person name="Kallscheuer N."/>
            <person name="Luecker S."/>
            <person name="Lage O.M."/>
            <person name="Pohl T."/>
            <person name="Merkel B.J."/>
            <person name="Hornburger P."/>
            <person name="Mueller R.-W."/>
            <person name="Bruemmer F."/>
            <person name="Labrenz M."/>
            <person name="Spormann A.M."/>
            <person name="Op den Camp H."/>
            <person name="Overmann J."/>
            <person name="Amann R."/>
            <person name="Jetten M.S.M."/>
            <person name="Mascher T."/>
            <person name="Medema M.H."/>
            <person name="Devos D.P."/>
            <person name="Kaster A.-K."/>
            <person name="Ovreas L."/>
            <person name="Rohde M."/>
            <person name="Galperin M.Y."/>
            <person name="Jogler C."/>
        </authorList>
    </citation>
    <scope>NUCLEOTIDE SEQUENCE [LARGE SCALE GENOMIC DNA]</scope>
    <source>
        <strain evidence="1 2">Pan44</strain>
    </source>
</reference>
<evidence type="ECO:0000313" key="1">
    <source>
        <dbReference type="EMBL" id="QDT54578.1"/>
    </source>
</evidence>
<sequence>MSTRERTVWALLALAVFSGCGESELTLANAGGAILLDGKPLENVRVEFWPVTEGPQSAGLTNEEGKFVLATIDDDKPGAVLGKHKVVLRDVSIVEKFMGRAGGEMDLTKGKKPRISSKYANVTLTPLEAEVTADGQDLKFEVEPFKK</sequence>
<dbReference type="AlphaFoldDB" id="A0A517SEP9"/>